<comment type="subcellular location">
    <subcellularLocation>
        <location evidence="12">Cytoplasm</location>
    </subcellularLocation>
</comment>
<dbReference type="FunFam" id="3.90.79.10:FF:000009">
    <property type="entry name" value="Isopentenyl-diphosphate Delta-isomerase"/>
    <property type="match status" value="1"/>
</dbReference>
<name>A0A0W8I3F4_9MICO</name>
<sequence>MPQNGRGQVQQKPDDEVVLLDEQARPVGTAQRLTVHDENTPLHLAFSLYLFDAQGQVLLTRRALTKKTWPGVWTNACCGHPRPGEDDVDAVRRRLGEELGVTVEHLSVALPEFRYRAVDASGIVEHEICPVFVGTVAGELDPAAEEVAEHRWVAWDDLVATARATPSLISPWAAEQILLLDAERSRLPLAGAAAGEDPAEAEVEDTLARVGDLIDRECAWTEQMWSGLCAAGPVDLLSPDPGDLPTWLRDVVRAGGKRLRPRMCHWGFVAAGGRPGTPAHEHVVRVGAALEMLHAFALIHDDVMDESPLRRGAPAAHVVAAERHRQGGGRGDAARFGDNLAILLGDLAHAVADRLVVPLPDLLRDCWYELNLELIAGQRADLTGAAAGRRDAAHAHDVAALKSGAYTIERPLQLGAMAAVADPAQQEILSTYGWHLGRAFAWRDDVLGVWGDDAVTGKPCDDDLREGKATMIWVLGAQRLTGAAAETMSRITTPQSRPDDVRVLRQALEEAGVREEMERRISEEVEAAKAVLDTDRLSEVGLAGLRQEATAIAWRDA</sequence>
<dbReference type="InterPro" id="IPR000092">
    <property type="entry name" value="Polyprenyl_synt"/>
</dbReference>
<dbReference type="CDD" id="cd00685">
    <property type="entry name" value="Trans_IPPS_HT"/>
    <property type="match status" value="1"/>
</dbReference>
<dbReference type="SUPFAM" id="SSF48576">
    <property type="entry name" value="Terpenoid synthases"/>
    <property type="match status" value="1"/>
</dbReference>
<dbReference type="InterPro" id="IPR033749">
    <property type="entry name" value="Polyprenyl_synt_CS"/>
</dbReference>
<keyword evidence="7 12" id="KW-0479">Metal-binding</keyword>
<keyword evidence="5 12" id="KW-0963">Cytoplasm</keyword>
<feature type="domain" description="Nudix hydrolase" evidence="13">
    <location>
        <begin position="41"/>
        <end position="175"/>
    </location>
</feature>
<evidence type="ECO:0000256" key="12">
    <source>
        <dbReference type="HAMAP-Rule" id="MF_00202"/>
    </source>
</evidence>
<comment type="cofactor">
    <cofactor evidence="12">
        <name>Mn(2+)</name>
        <dbReference type="ChEBI" id="CHEBI:29035"/>
    </cofactor>
    <text evidence="12">Binds 1 Mn(2+) ion per subunit.</text>
</comment>
<keyword evidence="11 12" id="KW-0413">Isomerase</keyword>
<evidence type="ECO:0000256" key="7">
    <source>
        <dbReference type="ARBA" id="ARBA00022723"/>
    </source>
</evidence>
<evidence type="ECO:0000259" key="13">
    <source>
        <dbReference type="PROSITE" id="PS51462"/>
    </source>
</evidence>
<evidence type="ECO:0000256" key="9">
    <source>
        <dbReference type="ARBA" id="ARBA00023211"/>
    </source>
</evidence>
<keyword evidence="6" id="KW-0808">Transferase</keyword>
<evidence type="ECO:0000256" key="11">
    <source>
        <dbReference type="ARBA" id="ARBA00023235"/>
    </source>
</evidence>
<proteinExistence type="inferred from homology"/>
<dbReference type="HAMAP" id="MF_00202">
    <property type="entry name" value="Idi"/>
    <property type="match status" value="1"/>
</dbReference>
<dbReference type="GO" id="GO:0046872">
    <property type="term" value="F:metal ion binding"/>
    <property type="evidence" value="ECO:0007669"/>
    <property type="project" value="UniProtKB-KW"/>
</dbReference>
<dbReference type="GO" id="GO:0004452">
    <property type="term" value="F:isopentenyl-diphosphate delta-isomerase activity"/>
    <property type="evidence" value="ECO:0007669"/>
    <property type="project" value="UniProtKB-UniRule"/>
</dbReference>
<dbReference type="PANTHER" id="PTHR12001:SF85">
    <property type="entry name" value="SHORT CHAIN ISOPRENYL DIPHOSPHATE SYNTHASE"/>
    <property type="match status" value="1"/>
</dbReference>
<comment type="similarity">
    <text evidence="3 12">Belongs to the IPP isomerase type 1 family.</text>
</comment>
<feature type="binding site" evidence="12">
    <location>
        <position position="43"/>
    </location>
    <ligand>
        <name>Mn(2+)</name>
        <dbReference type="ChEBI" id="CHEBI:29035"/>
    </ligand>
</feature>
<evidence type="ECO:0000256" key="1">
    <source>
        <dbReference type="ARBA" id="ARBA00004826"/>
    </source>
</evidence>
<comment type="similarity">
    <text evidence="2">Belongs to the FPP/GGPP synthase family.</text>
</comment>
<feature type="active site" evidence="12">
    <location>
        <position position="78"/>
    </location>
</feature>
<evidence type="ECO:0000256" key="10">
    <source>
        <dbReference type="ARBA" id="ARBA00023229"/>
    </source>
</evidence>
<feature type="binding site" evidence="12">
    <location>
        <position position="98"/>
    </location>
    <ligand>
        <name>Mg(2+)</name>
        <dbReference type="ChEBI" id="CHEBI:18420"/>
    </ligand>
</feature>
<dbReference type="InterPro" id="IPR008949">
    <property type="entry name" value="Isoprenoid_synthase_dom_sf"/>
</dbReference>
<feature type="binding site" evidence="12">
    <location>
        <position position="80"/>
    </location>
    <ligand>
        <name>Mn(2+)</name>
        <dbReference type="ChEBI" id="CHEBI:29035"/>
    </ligand>
</feature>
<dbReference type="PANTHER" id="PTHR12001">
    <property type="entry name" value="GERANYLGERANYL PYROPHOSPHATE SYNTHASE"/>
    <property type="match status" value="1"/>
</dbReference>
<evidence type="ECO:0000256" key="3">
    <source>
        <dbReference type="ARBA" id="ARBA00007579"/>
    </source>
</evidence>
<dbReference type="GO" id="GO:0004659">
    <property type="term" value="F:prenyltransferase activity"/>
    <property type="evidence" value="ECO:0007669"/>
    <property type="project" value="InterPro"/>
</dbReference>
<dbReference type="Pfam" id="PF00293">
    <property type="entry name" value="NUDIX"/>
    <property type="match status" value="1"/>
</dbReference>
<keyword evidence="9 12" id="KW-0464">Manganese</keyword>
<comment type="caution">
    <text evidence="14">The sequence shown here is derived from an EMBL/GenBank/DDBJ whole genome shotgun (WGS) entry which is preliminary data.</text>
</comment>
<comment type="function">
    <text evidence="12">Catalyzes the 1,3-allylic rearrangement of the homoallylic substrate isopentenyl (IPP) to its highly electrophilic allylic isomer, dimethylallyl diphosphate (DMAPP).</text>
</comment>
<feature type="active site" evidence="12">
    <location>
        <position position="127"/>
    </location>
</feature>
<dbReference type="InterPro" id="IPR056375">
    <property type="entry name" value="Idi_bact"/>
</dbReference>
<dbReference type="PROSITE" id="PS00723">
    <property type="entry name" value="POLYPRENYL_SYNTHASE_1"/>
    <property type="match status" value="1"/>
</dbReference>
<dbReference type="UniPathway" id="UPA00059">
    <property type="reaction ID" value="UER00104"/>
</dbReference>
<feature type="binding site" evidence="12">
    <location>
        <position position="127"/>
    </location>
    <ligand>
        <name>Mn(2+)</name>
        <dbReference type="ChEBI" id="CHEBI:29035"/>
    </ligand>
</feature>
<evidence type="ECO:0000256" key="2">
    <source>
        <dbReference type="ARBA" id="ARBA00006706"/>
    </source>
</evidence>
<evidence type="ECO:0000256" key="4">
    <source>
        <dbReference type="ARBA" id="ARBA00012057"/>
    </source>
</evidence>
<feature type="binding site" evidence="12">
    <location>
        <position position="36"/>
    </location>
    <ligand>
        <name>Mn(2+)</name>
        <dbReference type="ChEBI" id="CHEBI:29035"/>
    </ligand>
</feature>
<dbReference type="GO" id="GO:0050992">
    <property type="term" value="P:dimethylallyl diphosphate biosynthetic process"/>
    <property type="evidence" value="ECO:0007669"/>
    <property type="project" value="UniProtKB-UniRule"/>
</dbReference>
<keyword evidence="15" id="KW-1185">Reference proteome</keyword>
<dbReference type="SUPFAM" id="SSF55811">
    <property type="entry name" value="Nudix"/>
    <property type="match status" value="1"/>
</dbReference>
<evidence type="ECO:0000313" key="14">
    <source>
        <dbReference type="EMBL" id="KUG52418.1"/>
    </source>
</evidence>
<dbReference type="InterPro" id="IPR000086">
    <property type="entry name" value="NUDIX_hydrolase_dom"/>
</dbReference>
<dbReference type="InterPro" id="IPR015797">
    <property type="entry name" value="NUDIX_hydrolase-like_dom_sf"/>
</dbReference>
<dbReference type="InterPro" id="IPR011876">
    <property type="entry name" value="IsopentenylPP_isomerase_typ1"/>
</dbReference>
<dbReference type="EMBL" id="LQBL01000030">
    <property type="protein sequence ID" value="KUG52418.1"/>
    <property type="molecule type" value="Genomic_DNA"/>
</dbReference>
<dbReference type="PROSITE" id="PS51462">
    <property type="entry name" value="NUDIX"/>
    <property type="match status" value="1"/>
</dbReference>
<dbReference type="CDD" id="cd02885">
    <property type="entry name" value="NUDIX_IPP_Isomerase"/>
    <property type="match status" value="1"/>
</dbReference>
<dbReference type="NCBIfam" id="NF002995">
    <property type="entry name" value="PRK03759.1"/>
    <property type="match status" value="1"/>
</dbReference>
<evidence type="ECO:0000256" key="8">
    <source>
        <dbReference type="ARBA" id="ARBA00022842"/>
    </source>
</evidence>
<dbReference type="GO" id="GO:0008299">
    <property type="term" value="P:isoprenoid biosynthetic process"/>
    <property type="evidence" value="ECO:0007669"/>
    <property type="project" value="UniProtKB-UniRule"/>
</dbReference>
<keyword evidence="10 12" id="KW-0414">Isoprene biosynthesis</keyword>
<dbReference type="Pfam" id="PF00348">
    <property type="entry name" value="polyprenyl_synt"/>
    <property type="match status" value="1"/>
</dbReference>
<gene>
    <name evidence="12" type="primary">idi</name>
    <name evidence="14" type="ORF">AVL62_13865</name>
</gene>
<accession>A0A0W8I3F4</accession>
<dbReference type="GO" id="GO:0005737">
    <property type="term" value="C:cytoplasm"/>
    <property type="evidence" value="ECO:0007669"/>
    <property type="project" value="UniProtKB-SubCell"/>
</dbReference>
<comment type="cofactor">
    <cofactor evidence="12">
        <name>Mg(2+)</name>
        <dbReference type="ChEBI" id="CHEBI:18420"/>
    </cofactor>
    <text evidence="12">Binds 1 Mg(2+) ion per subunit. The magnesium ion binds only when substrate is bound.</text>
</comment>
<dbReference type="Gene3D" id="1.10.600.10">
    <property type="entry name" value="Farnesyl Diphosphate Synthase"/>
    <property type="match status" value="1"/>
</dbReference>
<protein>
    <recommendedName>
        <fullName evidence="4 12">Isopentenyl-diphosphate Delta-isomerase</fullName>
        <shortName evidence="12">IPP isomerase</shortName>
        <ecNumber evidence="4 12">5.3.3.2</ecNumber>
    </recommendedName>
    <alternativeName>
        <fullName evidence="12">IPP:DMAPP isomerase</fullName>
    </alternativeName>
    <alternativeName>
        <fullName evidence="12">Isopentenyl pyrophosphate isomerase</fullName>
    </alternativeName>
</protein>
<dbReference type="SFLD" id="SFLDS00005">
    <property type="entry name" value="Isoprenoid_Synthase_Type_I"/>
    <property type="match status" value="1"/>
</dbReference>
<dbReference type="Proteomes" id="UP000054837">
    <property type="component" value="Unassembled WGS sequence"/>
</dbReference>
<evidence type="ECO:0000313" key="15">
    <source>
        <dbReference type="Proteomes" id="UP000054837"/>
    </source>
</evidence>
<keyword evidence="8 12" id="KW-0460">Magnesium</keyword>
<comment type="pathway">
    <text evidence="1 12">Isoprenoid biosynthesis; dimethylallyl diphosphate biosynthesis; dimethylallyl diphosphate from isopentenyl diphosphate: step 1/1.</text>
</comment>
<dbReference type="AlphaFoldDB" id="A0A0W8I3F4"/>
<dbReference type="Gene3D" id="3.90.79.10">
    <property type="entry name" value="Nucleoside Triphosphate Pyrophosphohydrolase"/>
    <property type="match status" value="1"/>
</dbReference>
<reference evidence="14 15" key="1">
    <citation type="submission" date="2015-12" db="EMBL/GenBank/DDBJ databases">
        <title>Serinicoccus chungangenesis strain CD08_5 genome sequencing and assembly.</title>
        <authorList>
            <person name="Chander A.M."/>
            <person name="Kaur G."/>
            <person name="Nair G.R."/>
            <person name="Dhawan D.K."/>
            <person name="Kochhar R.K."/>
            <person name="Mayilraj S."/>
            <person name="Bhadada S.K."/>
        </authorList>
    </citation>
    <scope>NUCLEOTIDE SEQUENCE [LARGE SCALE GENOMIC DNA]</scope>
    <source>
        <strain evidence="14 15">CD08_5</strain>
    </source>
</reference>
<evidence type="ECO:0000256" key="6">
    <source>
        <dbReference type="ARBA" id="ARBA00022679"/>
    </source>
</evidence>
<dbReference type="EC" id="5.3.3.2" evidence="4 12"/>
<comment type="catalytic activity">
    <reaction evidence="12">
        <text>isopentenyl diphosphate = dimethylallyl diphosphate</text>
        <dbReference type="Rhea" id="RHEA:23284"/>
        <dbReference type="ChEBI" id="CHEBI:57623"/>
        <dbReference type="ChEBI" id="CHEBI:128769"/>
        <dbReference type="EC" id="5.3.3.2"/>
    </reaction>
</comment>
<dbReference type="NCBIfam" id="TIGR02150">
    <property type="entry name" value="IPP_isom_1"/>
    <property type="match status" value="1"/>
</dbReference>
<organism evidence="14 15">
    <name type="scientific">Serinicoccus chungangensis</name>
    <dbReference type="NCBI Taxonomy" id="767452"/>
    <lineage>
        <taxon>Bacteria</taxon>
        <taxon>Bacillati</taxon>
        <taxon>Actinomycetota</taxon>
        <taxon>Actinomycetes</taxon>
        <taxon>Micrococcales</taxon>
        <taxon>Ornithinimicrobiaceae</taxon>
        <taxon>Serinicoccus</taxon>
    </lineage>
</organism>
<feature type="binding site" evidence="12">
    <location>
        <position position="125"/>
    </location>
    <ligand>
        <name>Mn(2+)</name>
        <dbReference type="ChEBI" id="CHEBI:29035"/>
    </ligand>
</feature>
<evidence type="ECO:0000256" key="5">
    <source>
        <dbReference type="ARBA" id="ARBA00022490"/>
    </source>
</evidence>
<dbReference type="STRING" id="767452.AVL62_13865"/>